<organism evidence="3 4">
    <name type="scientific">Bifidobacterium subtile</name>
    <dbReference type="NCBI Taxonomy" id="77635"/>
    <lineage>
        <taxon>Bacteria</taxon>
        <taxon>Bacillati</taxon>
        <taxon>Actinomycetota</taxon>
        <taxon>Actinomycetes</taxon>
        <taxon>Bifidobacteriales</taxon>
        <taxon>Bifidobacteriaceae</taxon>
        <taxon>Bifidobacterium</taxon>
    </lineage>
</organism>
<feature type="compositionally biased region" description="Basic residues" evidence="1">
    <location>
        <begin position="90"/>
        <end position="105"/>
    </location>
</feature>
<feature type="compositionally biased region" description="Basic and acidic residues" evidence="1">
    <location>
        <begin position="18"/>
        <end position="27"/>
    </location>
</feature>
<evidence type="ECO:0000256" key="1">
    <source>
        <dbReference type="SAM" id="MobiDB-lite"/>
    </source>
</evidence>
<feature type="compositionally biased region" description="Polar residues" evidence="1">
    <location>
        <begin position="46"/>
        <end position="65"/>
    </location>
</feature>
<protein>
    <submittedName>
        <fullName evidence="3">Camphor resistance protein CrcB</fullName>
    </submittedName>
</protein>
<dbReference type="RefSeq" id="WP_024463095.1">
    <property type="nucleotide sequence ID" value="NZ_CP062939.1"/>
</dbReference>
<feature type="transmembrane region" description="Helical" evidence="2">
    <location>
        <begin position="243"/>
        <end position="264"/>
    </location>
</feature>
<dbReference type="EMBL" id="JGZR01000006">
    <property type="protein sequence ID" value="KFJ03776.1"/>
    <property type="molecule type" value="Genomic_DNA"/>
</dbReference>
<keyword evidence="2" id="KW-0472">Membrane</keyword>
<accession>A0A087E7M5</accession>
<evidence type="ECO:0000313" key="4">
    <source>
        <dbReference type="Proteomes" id="UP000029055"/>
    </source>
</evidence>
<feature type="transmembrane region" description="Helical" evidence="2">
    <location>
        <begin position="137"/>
        <end position="161"/>
    </location>
</feature>
<proteinExistence type="predicted"/>
<name>A0A087E7M5_9BIFI</name>
<dbReference type="GO" id="GO:0034220">
    <property type="term" value="P:monoatomic ion transmembrane transport"/>
    <property type="evidence" value="ECO:0007669"/>
    <property type="project" value="UniProtKB-KW"/>
</dbReference>
<dbReference type="eggNOG" id="COG0239">
    <property type="taxonomic scope" value="Bacteria"/>
</dbReference>
<keyword evidence="2" id="KW-0812">Transmembrane</keyword>
<dbReference type="GO" id="GO:0005886">
    <property type="term" value="C:plasma membrane"/>
    <property type="evidence" value="ECO:0007669"/>
    <property type="project" value="UniProtKB-SubCell"/>
</dbReference>
<gene>
    <name evidence="3" type="ORF">BISU_0253</name>
</gene>
<dbReference type="Proteomes" id="UP000029055">
    <property type="component" value="Unassembled WGS sequence"/>
</dbReference>
<dbReference type="AlphaFoldDB" id="A0A087E7M5"/>
<keyword evidence="2" id="KW-1133">Transmembrane helix</keyword>
<feature type="transmembrane region" description="Helical" evidence="2">
    <location>
        <begin position="173"/>
        <end position="196"/>
    </location>
</feature>
<dbReference type="OrthoDB" id="3240363at2"/>
<evidence type="ECO:0000256" key="2">
    <source>
        <dbReference type="SAM" id="Phobius"/>
    </source>
</evidence>
<feature type="region of interest" description="Disordered" evidence="1">
    <location>
        <begin position="1"/>
        <end position="119"/>
    </location>
</feature>
<feature type="compositionally biased region" description="Low complexity" evidence="1">
    <location>
        <begin position="426"/>
        <end position="440"/>
    </location>
</feature>
<feature type="transmembrane region" description="Helical" evidence="2">
    <location>
        <begin position="208"/>
        <end position="231"/>
    </location>
</feature>
<evidence type="ECO:0000313" key="3">
    <source>
        <dbReference type="EMBL" id="KFJ03776.1"/>
    </source>
</evidence>
<dbReference type="STRING" id="77635.BISU_0253"/>
<reference evidence="3 4" key="1">
    <citation type="submission" date="2014-03" db="EMBL/GenBank/DDBJ databases">
        <title>Genomics of Bifidobacteria.</title>
        <authorList>
            <person name="Ventura M."/>
            <person name="Milani C."/>
            <person name="Lugli G.A."/>
        </authorList>
    </citation>
    <scope>NUCLEOTIDE SEQUENCE [LARGE SCALE GENOMIC DNA]</scope>
    <source>
        <strain evidence="3 4">LMG 11597</strain>
    </source>
</reference>
<sequence>MEQPDDHTPQDQPSAPKPEAESEHADARAGALADLFTASILDSMPQLDSSRPTNESGSVRSSQAGAESGTAAGFEFDPATMEMVAAKRNIPAKRRRDRRAKTRTRTRADANDPTLPPQIPLAPLKQLQARFNPLADWMMYLVIFAGGCFGTAVVFGLALAFAGPDAGSDASRLYLATFFANTVACFGYAALTTYMSQASWLSKRTRQLVGGGAGIGMWGAMSSMSMLMLQSFLLLQRGAGWELIGYLLVSFSAGILAALAGSLISSRIMTKKRAATLLQVVSDFNSHQRGHRRHAKASGPAHAAFMVRNSGRAATQSVSPTNMGDVTLLTMRGAMPTASWAGSPPAAEPGAVAETDVMGGAVGAASHAGDAATSSVAAASTLSTAPGHANAPVCPAAPYSYFPVHDSDGASRHSATFSTGSGGAAGNNPAAAGEEAAAGNPPMPRSYEPRPITAEIPLIPDPITGEVH</sequence>
<feature type="region of interest" description="Disordered" evidence="1">
    <location>
        <begin position="410"/>
        <end position="468"/>
    </location>
</feature>
<keyword evidence="4" id="KW-1185">Reference proteome</keyword>
<comment type="caution">
    <text evidence="3">The sequence shown here is derived from an EMBL/GenBank/DDBJ whole genome shotgun (WGS) entry which is preliminary data.</text>
</comment>